<evidence type="ECO:0008006" key="3">
    <source>
        <dbReference type="Google" id="ProtNLM"/>
    </source>
</evidence>
<sequence length="220" mass="24441">MPLIIPAADELRIICAHGSFIYTYVLNAFCSLILLQKIVIKADLIGEKCKSEILAIVSKNQGIKSMTIDAEKCTLTVVGTVDPVRVVQRLKKKCFEATIVSVEDDKPAKKDPCKEACEKLCKERCDKVTCCKECKERCEKECKEKCEKECKAWLCKRRCCSSSSCRPSSSACGGCSYDQCAAVPSSHPYYSYYNHGSAGGYPPYYGCYEERSHDGACTIQ</sequence>
<dbReference type="OMA" id="MACNEAC"/>
<reference evidence="2" key="1">
    <citation type="submission" date="2015-12" db="EMBL/GenBank/DDBJ databases">
        <title>Update maize B73 reference genome by single molecule sequencing technologies.</title>
        <authorList>
            <consortium name="Maize Genome Sequencing Project"/>
            <person name="Ware D."/>
        </authorList>
    </citation>
    <scope>NUCLEOTIDE SEQUENCE [LARGE SCALE GENOMIC DNA]</scope>
    <source>
        <tissue evidence="2">Seedling</tissue>
    </source>
</reference>
<dbReference type="SMR" id="A0A1D6MPG0"/>
<name>A0A1D6MPG0_MAIZE</name>
<accession>A0A1D6MPG0</accession>
<dbReference type="InParanoid" id="A0A1D6MPG0"/>
<dbReference type="PANTHER" id="PTHR45811:SF64">
    <property type="entry name" value="OS01G0249700 PROTEIN"/>
    <property type="match status" value="1"/>
</dbReference>
<protein>
    <recommendedName>
        <fullName evidence="3">HMA domain-containing protein</fullName>
    </recommendedName>
</protein>
<gene>
    <name evidence="2" type="ORF">ZEAMMB73_Zm00001d040252</name>
</gene>
<dbReference type="SUPFAM" id="SSF55008">
    <property type="entry name" value="HMA, heavy metal-associated domain"/>
    <property type="match status" value="1"/>
</dbReference>
<evidence type="ECO:0000256" key="1">
    <source>
        <dbReference type="ARBA" id="ARBA00022723"/>
    </source>
</evidence>
<keyword evidence="1" id="KW-0479">Metal-binding</keyword>
<dbReference type="PaxDb" id="4577-EF517601.1_FGP006"/>
<dbReference type="EMBL" id="CM007649">
    <property type="protein sequence ID" value="ONM30935.1"/>
    <property type="molecule type" value="Genomic_DNA"/>
</dbReference>
<dbReference type="InterPro" id="IPR051863">
    <property type="entry name" value="HIPP"/>
</dbReference>
<dbReference type="Gene3D" id="3.30.70.100">
    <property type="match status" value="1"/>
</dbReference>
<dbReference type="PANTHER" id="PTHR45811">
    <property type="entry name" value="COPPER TRANSPORT PROTEIN FAMILY-RELATED"/>
    <property type="match status" value="1"/>
</dbReference>
<dbReference type="GO" id="GO:0046872">
    <property type="term" value="F:metal ion binding"/>
    <property type="evidence" value="ECO:0007669"/>
    <property type="project" value="UniProtKB-KW"/>
</dbReference>
<organism evidence="2">
    <name type="scientific">Zea mays</name>
    <name type="common">Maize</name>
    <dbReference type="NCBI Taxonomy" id="4577"/>
    <lineage>
        <taxon>Eukaryota</taxon>
        <taxon>Viridiplantae</taxon>
        <taxon>Streptophyta</taxon>
        <taxon>Embryophyta</taxon>
        <taxon>Tracheophyta</taxon>
        <taxon>Spermatophyta</taxon>
        <taxon>Magnoliopsida</taxon>
        <taxon>Liliopsida</taxon>
        <taxon>Poales</taxon>
        <taxon>Poaceae</taxon>
        <taxon>PACMAD clade</taxon>
        <taxon>Panicoideae</taxon>
        <taxon>Andropogonodae</taxon>
        <taxon>Andropogoneae</taxon>
        <taxon>Tripsacinae</taxon>
        <taxon>Zea</taxon>
    </lineage>
</organism>
<dbReference type="ExpressionAtlas" id="A0A1D6MPG0">
    <property type="expression patterns" value="baseline"/>
</dbReference>
<dbReference type="eggNOG" id="ENOG502S8HB">
    <property type="taxonomic scope" value="Eukaryota"/>
</dbReference>
<proteinExistence type="predicted"/>
<evidence type="ECO:0000313" key="2">
    <source>
        <dbReference type="EMBL" id="ONM30935.1"/>
    </source>
</evidence>
<dbReference type="InterPro" id="IPR036163">
    <property type="entry name" value="HMA_dom_sf"/>
</dbReference>
<dbReference type="AlphaFoldDB" id="A0A1D6MPG0"/>